<feature type="region of interest" description="Disordered" evidence="5">
    <location>
        <begin position="937"/>
        <end position="956"/>
    </location>
</feature>
<dbReference type="PANTHER" id="PTHR31301">
    <property type="entry name" value="LOB DOMAIN-CONTAINING PROTEIN 4-RELATED"/>
    <property type="match status" value="1"/>
</dbReference>
<dbReference type="Proteomes" id="UP000289738">
    <property type="component" value="Chromosome A01"/>
</dbReference>
<feature type="domain" description="LOB" evidence="6">
    <location>
        <begin position="645"/>
        <end position="746"/>
    </location>
</feature>
<organism evidence="7 8">
    <name type="scientific">Arachis hypogaea</name>
    <name type="common">Peanut</name>
    <dbReference type="NCBI Taxonomy" id="3818"/>
    <lineage>
        <taxon>Eukaryota</taxon>
        <taxon>Viridiplantae</taxon>
        <taxon>Streptophyta</taxon>
        <taxon>Embryophyta</taxon>
        <taxon>Tracheophyta</taxon>
        <taxon>Spermatophyta</taxon>
        <taxon>Magnoliopsida</taxon>
        <taxon>eudicotyledons</taxon>
        <taxon>Gunneridae</taxon>
        <taxon>Pentapetalae</taxon>
        <taxon>rosids</taxon>
        <taxon>fabids</taxon>
        <taxon>Fabales</taxon>
        <taxon>Fabaceae</taxon>
        <taxon>Papilionoideae</taxon>
        <taxon>50 kb inversion clade</taxon>
        <taxon>dalbergioids sensu lato</taxon>
        <taxon>Dalbergieae</taxon>
        <taxon>Pterocarpus clade</taxon>
        <taxon>Arachis</taxon>
    </lineage>
</organism>
<dbReference type="AlphaFoldDB" id="A0A445EXF9"/>
<keyword evidence="4" id="KW-0539">Nucleus</keyword>
<evidence type="ECO:0000313" key="7">
    <source>
        <dbReference type="EMBL" id="RYR80129.1"/>
    </source>
</evidence>
<evidence type="ECO:0000256" key="2">
    <source>
        <dbReference type="ARBA" id="ARBA00005474"/>
    </source>
</evidence>
<evidence type="ECO:0000256" key="3">
    <source>
        <dbReference type="ARBA" id="ARBA00022473"/>
    </source>
</evidence>
<dbReference type="Pfam" id="PF03195">
    <property type="entry name" value="LOB"/>
    <property type="match status" value="3"/>
</dbReference>
<protein>
    <recommendedName>
        <fullName evidence="6">LOB domain-containing protein</fullName>
    </recommendedName>
</protein>
<dbReference type="PANTHER" id="PTHR31301:SF83">
    <property type="entry name" value="PROTEIN ASYMMETRIC LEAVES 2"/>
    <property type="match status" value="1"/>
</dbReference>
<comment type="similarity">
    <text evidence="2">Belongs to the LOB domain-containing protein family.</text>
</comment>
<comment type="caution">
    <text evidence="7">The sequence shown here is derived from an EMBL/GenBank/DDBJ whole genome shotgun (WGS) entry which is preliminary data.</text>
</comment>
<dbReference type="GO" id="GO:0005634">
    <property type="term" value="C:nucleus"/>
    <property type="evidence" value="ECO:0007669"/>
    <property type="project" value="UniProtKB-SubCell"/>
</dbReference>
<evidence type="ECO:0000256" key="4">
    <source>
        <dbReference type="ARBA" id="ARBA00023242"/>
    </source>
</evidence>
<dbReference type="STRING" id="3818.A0A445EXF9"/>
<dbReference type="PROSITE" id="PS50891">
    <property type="entry name" value="LOB"/>
    <property type="match status" value="3"/>
</dbReference>
<evidence type="ECO:0000256" key="1">
    <source>
        <dbReference type="ARBA" id="ARBA00004123"/>
    </source>
</evidence>
<sequence>MSSTNSPCAACKFLRRKCTQECIFAPYFPPDNPQRFASVHRVFGASNIGKILNDLSPCQREDAVTSLAFEAEARLDSPVYGCVRHIVILQQRLHQIQMDLLHAKSELSAYINPQGIQGPFSPHGIRGLPLYPQGKPPSSSAALFGPPYGPNVIQSLMPPSSVQHNGTMNANADLDPEQRELLEAQQLAAQQHDMMVRNYEQQQQQQEYLRYNAATGIIEPVAAASPVSVVTADGDGRGNGVFAQMAAHSGGQGGELTPCLGLGTFDSGGTYHHQLQQEPPQHGGVGENYVGLANRHHYPVEAQFLLPSQQQQSESEDCKSGKKERRMSSTPTPCAACKFLRRKCTPECIFAPYFPANNPERFECVHRVFGASNVGKILNELPPSKREEAVKSLAFQAKARLRDPVYGCTLQISYLQKLLRQRHADLENAKRELNAYMNPQANQGPFNPQEKPLSSPPVHLGPPCGPNVVQYSAHLGPSYGPDVVQSSVHLGLLDGPDDEPFFKPAMQHNGSLGGDSADLLADPGQQELLEAQQLAAAVAIREQQQAMMRRNFVQQQQREYLRHNAAAGIEPVAAGAPYGGDVSGSGVFGHMGAPSGGQGGEMAPCMGFGTFDSGASYHPQLQQPSQHGIIINSGKSVRRMSSTNSPCAACKFLRRKCTQECIFAPYFPPDNPQRFACVHRVFGASNIGKILNDLSPCQREDAVKSLAFEAEARIRSPVYGCVGHIVFLQQHLQQIQMDLLNAKTELSAYISSQGIQGPFSPHGIRALPLYPQGKPPPSSAALFGPPYGPNVIQSLMPPSSVQHNGPMNANADLNPEQRELLEQQHDMMVRNYEQQQQEYLRYNAATGIEPVAAGSPVSVVTADGDGGGSGVFGQMVAHSGGQGGELAPCLGLGTFDSAGTYHHQLQQQPPQHGGVGENYVGLVNHHHYPVEAQFLLPSQQQQPSESEDCKSVGPSS</sequence>
<evidence type="ECO:0000259" key="6">
    <source>
        <dbReference type="PROSITE" id="PS50891"/>
    </source>
</evidence>
<evidence type="ECO:0000313" key="8">
    <source>
        <dbReference type="Proteomes" id="UP000289738"/>
    </source>
</evidence>
<keyword evidence="8" id="KW-1185">Reference proteome</keyword>
<evidence type="ECO:0000256" key="5">
    <source>
        <dbReference type="SAM" id="MobiDB-lite"/>
    </source>
</evidence>
<proteinExistence type="inferred from homology"/>
<comment type="subcellular location">
    <subcellularLocation>
        <location evidence="1">Nucleus</location>
    </subcellularLocation>
</comment>
<feature type="domain" description="LOB" evidence="6">
    <location>
        <begin position="332"/>
        <end position="433"/>
    </location>
</feature>
<dbReference type="InterPro" id="IPR004883">
    <property type="entry name" value="LOB"/>
</dbReference>
<accession>A0A445EXF9</accession>
<feature type="domain" description="LOB" evidence="6">
    <location>
        <begin position="6"/>
        <end position="107"/>
    </location>
</feature>
<keyword evidence="3" id="KW-0217">Developmental protein</keyword>
<dbReference type="EMBL" id="SDMP01000001">
    <property type="protein sequence ID" value="RYR80129.1"/>
    <property type="molecule type" value="Genomic_DNA"/>
</dbReference>
<gene>
    <name evidence="7" type="ORF">Ahy_A01g004907</name>
</gene>
<feature type="region of interest" description="Disordered" evidence="5">
    <location>
        <begin position="305"/>
        <end position="331"/>
    </location>
</feature>
<reference evidence="7 8" key="1">
    <citation type="submission" date="2019-01" db="EMBL/GenBank/DDBJ databases">
        <title>Sequencing of cultivated peanut Arachis hypogaea provides insights into genome evolution and oil improvement.</title>
        <authorList>
            <person name="Chen X."/>
        </authorList>
    </citation>
    <scope>NUCLEOTIDE SEQUENCE [LARGE SCALE GENOMIC DNA]</scope>
    <source>
        <strain evidence="8">cv. Fuhuasheng</strain>
        <tissue evidence="7">Leaves</tissue>
    </source>
</reference>
<name>A0A445EXF9_ARAHY</name>